<dbReference type="PANTHER" id="PTHR30032">
    <property type="entry name" value="N-ACETYLMURAMOYL-L-ALANINE AMIDASE-RELATED"/>
    <property type="match status" value="1"/>
</dbReference>
<organism evidence="8 9">
    <name type="scientific">Clostridium aciditolerans</name>
    <dbReference type="NCBI Taxonomy" id="339861"/>
    <lineage>
        <taxon>Bacteria</taxon>
        <taxon>Bacillati</taxon>
        <taxon>Bacillota</taxon>
        <taxon>Clostridia</taxon>
        <taxon>Eubacteriales</taxon>
        <taxon>Clostridiaceae</taxon>
        <taxon>Clostridium</taxon>
    </lineage>
</organism>
<evidence type="ECO:0000313" key="8">
    <source>
        <dbReference type="EMBL" id="MBI6873172.1"/>
    </source>
</evidence>
<comment type="pathway">
    <text evidence="1 6">Cell wall biogenesis; peptidoglycan biosynthesis.</text>
</comment>
<dbReference type="EMBL" id="JAEEGB010000011">
    <property type="protein sequence ID" value="MBI6873172.1"/>
    <property type="molecule type" value="Genomic_DNA"/>
</dbReference>
<gene>
    <name evidence="8" type="ORF">I6U51_10695</name>
</gene>
<feature type="domain" description="L,D-TPase catalytic" evidence="7">
    <location>
        <begin position="422"/>
        <end position="541"/>
    </location>
</feature>
<keyword evidence="5 6" id="KW-0961">Cell wall biogenesis/degradation</keyword>
<keyword evidence="9" id="KW-1185">Reference proteome</keyword>
<evidence type="ECO:0000256" key="6">
    <source>
        <dbReference type="PROSITE-ProRule" id="PRU01373"/>
    </source>
</evidence>
<evidence type="ECO:0000256" key="5">
    <source>
        <dbReference type="ARBA" id="ARBA00023316"/>
    </source>
</evidence>
<dbReference type="Gene3D" id="3.40.50.12090">
    <property type="match status" value="3"/>
</dbReference>
<dbReference type="GO" id="GO:0071555">
    <property type="term" value="P:cell wall organization"/>
    <property type="evidence" value="ECO:0007669"/>
    <property type="project" value="UniProtKB-UniRule"/>
</dbReference>
<comment type="caution">
    <text evidence="8">The sequence shown here is derived from an EMBL/GenBank/DDBJ whole genome shotgun (WGS) entry which is preliminary data.</text>
</comment>
<proteinExistence type="predicted"/>
<dbReference type="PROSITE" id="PS52029">
    <property type="entry name" value="LD_TPASE"/>
    <property type="match status" value="1"/>
</dbReference>
<feature type="active site" description="Nucleophile" evidence="6">
    <location>
        <position position="517"/>
    </location>
</feature>
<dbReference type="GO" id="GO:0008360">
    <property type="term" value="P:regulation of cell shape"/>
    <property type="evidence" value="ECO:0007669"/>
    <property type="project" value="UniProtKB-UniRule"/>
</dbReference>
<dbReference type="InterPro" id="IPR038063">
    <property type="entry name" value="Transpep_catalytic_dom"/>
</dbReference>
<evidence type="ECO:0000256" key="3">
    <source>
        <dbReference type="ARBA" id="ARBA00022960"/>
    </source>
</evidence>
<dbReference type="AlphaFoldDB" id="A0A934HY52"/>
<evidence type="ECO:0000256" key="4">
    <source>
        <dbReference type="ARBA" id="ARBA00022984"/>
    </source>
</evidence>
<dbReference type="InterPro" id="IPR051922">
    <property type="entry name" value="Bact_Sporulation_Assoc"/>
</dbReference>
<reference evidence="8" key="1">
    <citation type="submission" date="2020-12" db="EMBL/GenBank/DDBJ databases">
        <title>Clostridium thailandense sp. nov., a novel acetogenic bacterium isolated from peat land soil in Thailand.</title>
        <authorList>
            <person name="Chaikitkaew S."/>
            <person name="Birkeland N.K."/>
        </authorList>
    </citation>
    <scope>NUCLEOTIDE SEQUENCE</scope>
    <source>
        <strain evidence="8">DSM 17425</strain>
    </source>
</reference>
<accession>A0A934HY52</accession>
<dbReference type="InterPro" id="IPR007253">
    <property type="entry name" value="Cell_wall-bd_2"/>
</dbReference>
<feature type="active site" description="Proton donor/acceptor" evidence="6">
    <location>
        <position position="491"/>
    </location>
</feature>
<name>A0A934HY52_9CLOT</name>
<dbReference type="Proteomes" id="UP000622687">
    <property type="component" value="Unassembled WGS sequence"/>
</dbReference>
<keyword evidence="2" id="KW-0808">Transferase</keyword>
<keyword evidence="3 6" id="KW-0133">Cell shape</keyword>
<dbReference type="SUPFAM" id="SSF141523">
    <property type="entry name" value="L,D-transpeptidase catalytic domain-like"/>
    <property type="match status" value="1"/>
</dbReference>
<evidence type="ECO:0000313" key="9">
    <source>
        <dbReference type="Proteomes" id="UP000622687"/>
    </source>
</evidence>
<evidence type="ECO:0000256" key="2">
    <source>
        <dbReference type="ARBA" id="ARBA00022679"/>
    </source>
</evidence>
<dbReference type="Pfam" id="PF04122">
    <property type="entry name" value="CW_binding_2"/>
    <property type="match status" value="3"/>
</dbReference>
<sequence>MISFKLALKSKIKILLLFIFIISTTSRVYAQGNYQRYGGSDRYDTSMKISQGFNSNSGYAILASGENFPDALCACPLSKKYDAPIILTTEKKLDGKAAEQLKSYNVSKVFIIGKSISKDVEDSIKNMGISYERIGGIDRYETAMLVANYVGIKDRVVVVSGENYPDALSVAPIAAIMDMPIILVNKDYVPDPVKNGLADKNITNTYVIGSEGVINESVKSEFKNAERISGSDRYDTNSAIINRFKDVLDMSNVYLASALNFPDSLSGSALAQKTKSPLVLVSDNMNEKQQNDVKEILSSAKNVYIFGGEGAVSLKTLYLIGIEKKPPEPPKPQVPKGPQPPEWTSSFNVMNAGETTSVNVRKYPNSSSAVVGSTYGSLPEVKILDSKDGYYYVEILDYGTLNYVKGYVPKSMVKTVTPSGPYNILVDKSQQRVDIFNGQTLVKEFVCSTGLDDTPTPSGRFLIGDKGPLFYSSDSVVCYFWTRIDNNFLFHSVLYDNNGYVIQSEYDKLGNKASHGCIRLPYYDAKWIQDNIPRGTLVTIKD</sequence>
<dbReference type="PANTHER" id="PTHR30032:SF8">
    <property type="entry name" value="GERMINATION-SPECIFIC N-ACETYLMURAMOYL-L-ALANINE AMIDASE"/>
    <property type="match status" value="1"/>
</dbReference>
<protein>
    <submittedName>
        <fullName evidence="8">Cell wall-binding repeat-containing protein</fullName>
    </submittedName>
</protein>
<dbReference type="GO" id="GO:0009252">
    <property type="term" value="P:peptidoglycan biosynthetic process"/>
    <property type="evidence" value="ECO:0007669"/>
    <property type="project" value="UniProtKB-KW"/>
</dbReference>
<dbReference type="Gene3D" id="2.30.30.40">
    <property type="entry name" value="SH3 Domains"/>
    <property type="match status" value="1"/>
</dbReference>
<keyword evidence="4 6" id="KW-0573">Peptidoglycan synthesis</keyword>
<dbReference type="Gene3D" id="2.40.440.10">
    <property type="entry name" value="L,D-transpeptidase catalytic domain-like"/>
    <property type="match status" value="1"/>
</dbReference>
<dbReference type="InterPro" id="IPR005490">
    <property type="entry name" value="LD_TPept_cat_dom"/>
</dbReference>
<dbReference type="GO" id="GO:0016740">
    <property type="term" value="F:transferase activity"/>
    <property type="evidence" value="ECO:0007669"/>
    <property type="project" value="UniProtKB-KW"/>
</dbReference>
<evidence type="ECO:0000256" key="1">
    <source>
        <dbReference type="ARBA" id="ARBA00004752"/>
    </source>
</evidence>
<evidence type="ECO:0000259" key="7">
    <source>
        <dbReference type="PROSITE" id="PS52029"/>
    </source>
</evidence>
<dbReference type="CDD" id="cd16913">
    <property type="entry name" value="YkuD_like"/>
    <property type="match status" value="1"/>
</dbReference>
<dbReference type="Pfam" id="PF03734">
    <property type="entry name" value="YkuD"/>
    <property type="match status" value="1"/>
</dbReference>